<protein>
    <submittedName>
        <fullName evidence="2">Uncharacterized protein</fullName>
    </submittedName>
</protein>
<evidence type="ECO:0000313" key="3">
    <source>
        <dbReference type="Proteomes" id="UP001328107"/>
    </source>
</evidence>
<organism evidence="2 3">
    <name type="scientific">Pristionchus mayeri</name>
    <dbReference type="NCBI Taxonomy" id="1317129"/>
    <lineage>
        <taxon>Eukaryota</taxon>
        <taxon>Metazoa</taxon>
        <taxon>Ecdysozoa</taxon>
        <taxon>Nematoda</taxon>
        <taxon>Chromadorea</taxon>
        <taxon>Rhabditida</taxon>
        <taxon>Rhabditina</taxon>
        <taxon>Diplogasteromorpha</taxon>
        <taxon>Diplogasteroidea</taxon>
        <taxon>Neodiplogasteridae</taxon>
        <taxon>Pristionchus</taxon>
    </lineage>
</organism>
<dbReference type="Proteomes" id="UP001328107">
    <property type="component" value="Unassembled WGS sequence"/>
</dbReference>
<dbReference type="EMBL" id="BTRK01000005">
    <property type="protein sequence ID" value="GMR51161.1"/>
    <property type="molecule type" value="Genomic_DNA"/>
</dbReference>
<feature type="non-terminal residue" evidence="2">
    <location>
        <position position="168"/>
    </location>
</feature>
<proteinExistence type="predicted"/>
<dbReference type="InterPro" id="IPR052883">
    <property type="entry name" value="Hisactophilin"/>
</dbReference>
<feature type="region of interest" description="Disordered" evidence="1">
    <location>
        <begin position="1"/>
        <end position="47"/>
    </location>
</feature>
<dbReference type="PANTHER" id="PTHR33351:SF1">
    <property type="entry name" value="IG-LIKE DOMAIN-CONTAINING PROTEIN-RELATED"/>
    <property type="match status" value="1"/>
</dbReference>
<dbReference type="GO" id="GO:0015629">
    <property type="term" value="C:actin cytoskeleton"/>
    <property type="evidence" value="ECO:0007669"/>
    <property type="project" value="TreeGrafter"/>
</dbReference>
<dbReference type="Gene3D" id="2.80.10.50">
    <property type="match status" value="1"/>
</dbReference>
<comment type="caution">
    <text evidence="2">The sequence shown here is derived from an EMBL/GenBank/DDBJ whole genome shotgun (WGS) entry which is preliminary data.</text>
</comment>
<dbReference type="GO" id="GO:0051015">
    <property type="term" value="F:actin filament binding"/>
    <property type="evidence" value="ECO:0007669"/>
    <property type="project" value="TreeGrafter"/>
</dbReference>
<accession>A0AAN5CV04</accession>
<dbReference type="PANTHER" id="PTHR33351">
    <property type="entry name" value="HISACTOPHILIN-1-RELATED"/>
    <property type="match status" value="1"/>
</dbReference>
<dbReference type="SUPFAM" id="SSF50405">
    <property type="entry name" value="Actin-crosslinking proteins"/>
    <property type="match status" value="1"/>
</dbReference>
<sequence length="168" mass="18208">LATTTTTSTTSATTTTSTTTPTTTSATTTKSESTTSDSKTPSPAASIAGRRCVKSHYGSYLRGWDNGTDWNVGIALSCGKCEQWTVEEQGGKVSLRESCTGKYLRANVEGFVDLADRALGHELWTPVKHGEVWSFQSAFDTFLRIQPHGRVSLQSHADGDEKFLLVPW</sequence>
<dbReference type="GO" id="GO:0030041">
    <property type="term" value="P:actin filament polymerization"/>
    <property type="evidence" value="ECO:0007669"/>
    <property type="project" value="TreeGrafter"/>
</dbReference>
<name>A0AAN5CV04_9BILA</name>
<feature type="non-terminal residue" evidence="2">
    <location>
        <position position="1"/>
    </location>
</feature>
<gene>
    <name evidence="2" type="ORF">PMAYCL1PPCAC_21356</name>
</gene>
<keyword evidence="3" id="KW-1185">Reference proteome</keyword>
<reference evidence="3" key="1">
    <citation type="submission" date="2022-10" db="EMBL/GenBank/DDBJ databases">
        <title>Genome assembly of Pristionchus species.</title>
        <authorList>
            <person name="Yoshida K."/>
            <person name="Sommer R.J."/>
        </authorList>
    </citation>
    <scope>NUCLEOTIDE SEQUENCE [LARGE SCALE GENOMIC DNA]</scope>
    <source>
        <strain evidence="3">RS5460</strain>
    </source>
</reference>
<dbReference type="InterPro" id="IPR008999">
    <property type="entry name" value="Actin-crosslinking"/>
</dbReference>
<feature type="compositionally biased region" description="Low complexity" evidence="1">
    <location>
        <begin position="1"/>
        <end position="46"/>
    </location>
</feature>
<evidence type="ECO:0000313" key="2">
    <source>
        <dbReference type="EMBL" id="GMR51161.1"/>
    </source>
</evidence>
<dbReference type="CDD" id="cd00257">
    <property type="entry name" value="beta-trefoil_FSCN-like"/>
    <property type="match status" value="1"/>
</dbReference>
<dbReference type="AlphaFoldDB" id="A0AAN5CV04"/>
<evidence type="ECO:0000256" key="1">
    <source>
        <dbReference type="SAM" id="MobiDB-lite"/>
    </source>
</evidence>